<proteinExistence type="predicted"/>
<organism evidence="1 2">
    <name type="scientific">Trichonephila inaurata madagascariensis</name>
    <dbReference type="NCBI Taxonomy" id="2747483"/>
    <lineage>
        <taxon>Eukaryota</taxon>
        <taxon>Metazoa</taxon>
        <taxon>Ecdysozoa</taxon>
        <taxon>Arthropoda</taxon>
        <taxon>Chelicerata</taxon>
        <taxon>Arachnida</taxon>
        <taxon>Araneae</taxon>
        <taxon>Araneomorphae</taxon>
        <taxon>Entelegynae</taxon>
        <taxon>Araneoidea</taxon>
        <taxon>Nephilidae</taxon>
        <taxon>Trichonephila</taxon>
        <taxon>Trichonephila inaurata</taxon>
    </lineage>
</organism>
<evidence type="ECO:0000313" key="2">
    <source>
        <dbReference type="Proteomes" id="UP000886998"/>
    </source>
</evidence>
<dbReference type="OrthoDB" id="6407690at2759"/>
<reference evidence="1" key="1">
    <citation type="submission" date="2020-08" db="EMBL/GenBank/DDBJ databases">
        <title>Multicomponent nature underlies the extraordinary mechanical properties of spider dragline silk.</title>
        <authorList>
            <person name="Kono N."/>
            <person name="Nakamura H."/>
            <person name="Mori M."/>
            <person name="Yoshida Y."/>
            <person name="Ohtoshi R."/>
            <person name="Malay A.D."/>
            <person name="Moran D.A.P."/>
            <person name="Tomita M."/>
            <person name="Numata K."/>
            <person name="Arakawa K."/>
        </authorList>
    </citation>
    <scope>NUCLEOTIDE SEQUENCE</scope>
</reference>
<dbReference type="EMBL" id="BMAV01013124">
    <property type="protein sequence ID" value="GFY60371.1"/>
    <property type="molecule type" value="Genomic_DNA"/>
</dbReference>
<dbReference type="AlphaFoldDB" id="A0A8X6XZS7"/>
<accession>A0A8X6XZS7</accession>
<gene>
    <name evidence="1" type="primary">NCL1_13039</name>
    <name evidence="1" type="ORF">TNIN_477431</name>
</gene>
<protein>
    <submittedName>
        <fullName evidence="1">Uncharacterized protein</fullName>
    </submittedName>
</protein>
<comment type="caution">
    <text evidence="1">The sequence shown here is derived from an EMBL/GenBank/DDBJ whole genome shotgun (WGS) entry which is preliminary data.</text>
</comment>
<keyword evidence="2" id="KW-1185">Reference proteome</keyword>
<name>A0A8X6XZS7_9ARAC</name>
<dbReference type="Proteomes" id="UP000886998">
    <property type="component" value="Unassembled WGS sequence"/>
</dbReference>
<evidence type="ECO:0000313" key="1">
    <source>
        <dbReference type="EMBL" id="GFY60371.1"/>
    </source>
</evidence>
<sequence>MNIRYRPPLQHIASVRIALGILHTFNLQAIKSDFLTSKGDVSEEYSSKLISKITFLGDKEQEKKISGIIRALVWELLRWMFSHDEIVYSNEIDFYDIYWYSYGVIDRFETAQTLIRKESIDITRRFVLACKYYFKDHAQTLWKNLTEFDQLVLGQDYGSVKSMWFWIDESHTDDITIFIQMYQGHSTKIEEFTENYLGLRCYFPSLGPEARYRCLSYGLLEGEIHHFDLYLCFAALTIDEAKDLFRHLSASNRLRVMELFLYWPLQFIFVEVLDQLWSLTSHYNFRNIFKFILEERIDKNWEDADYAQLVQNIWARCPVSYKKSLGKDRIYAKVELLFTKKC</sequence>